<reference evidence="2" key="1">
    <citation type="submission" date="2015-07" db="EMBL/GenBank/DDBJ databases">
        <title>Draft genome sequence of the purine-degrading Gottschalkia purinilyticum DSM 1384 (formerly Clostridium purinilyticum).</title>
        <authorList>
            <person name="Poehlein A."/>
            <person name="Schiel-Bengelsdorf B."/>
            <person name="Bengelsdorf F.R."/>
            <person name="Daniel R."/>
            <person name="Duerre P."/>
        </authorList>
    </citation>
    <scope>NUCLEOTIDE SEQUENCE [LARGE SCALE GENOMIC DNA]</scope>
    <source>
        <strain evidence="2">DSM 1384</strain>
    </source>
</reference>
<dbReference type="InterPro" id="IPR023430">
    <property type="entry name" value="Pept_HybD-like_dom_sf"/>
</dbReference>
<dbReference type="Proteomes" id="UP000037267">
    <property type="component" value="Unassembled WGS sequence"/>
</dbReference>
<dbReference type="Pfam" id="PF06866">
    <property type="entry name" value="DUF1256"/>
    <property type="match status" value="1"/>
</dbReference>
<dbReference type="NCBIfam" id="TIGR02841">
    <property type="entry name" value="spore_YyaC"/>
    <property type="match status" value="1"/>
</dbReference>
<sequence>MYSINEISVSFTNNSASELIGRYVKPFLHKDNKYNDVIIVCIGTDRCIGDCLGPLVGTMLKEKNFPINVYGTVEDPIHAVNLSKKLYNIKQKHPNAFIIAIDASLGEKESIGSIQIRKGPIYPGKGVGKKLQSVGDLSIIGIVNDGKSSNGFALHNVRLSFIMDLAKSIVTGLTKAL</sequence>
<proteinExistence type="predicted"/>
<name>A0A0L0WE37_GOTPU</name>
<dbReference type="SUPFAM" id="SSF53163">
    <property type="entry name" value="HybD-like"/>
    <property type="match status" value="1"/>
</dbReference>
<dbReference type="EMBL" id="LGSS01000002">
    <property type="protein sequence ID" value="KNF09685.1"/>
    <property type="molecule type" value="Genomic_DNA"/>
</dbReference>
<keyword evidence="2" id="KW-1185">Reference proteome</keyword>
<dbReference type="RefSeq" id="WP_200898451.1">
    <property type="nucleotide sequence ID" value="NZ_LGSS01000002.1"/>
</dbReference>
<dbReference type="STRING" id="1503.CLPU_2c01370"/>
<dbReference type="InterPro" id="IPR009665">
    <property type="entry name" value="YyaC"/>
</dbReference>
<accession>A0A0L0WE37</accession>
<gene>
    <name evidence="1" type="primary">yyaC</name>
    <name evidence="1" type="ORF">CLPU_2c01370</name>
</gene>
<dbReference type="PATRIC" id="fig|1503.3.peg.1632"/>
<protein>
    <submittedName>
        <fullName evidence="1">Putative sporulation protein YyaC</fullName>
    </submittedName>
</protein>
<evidence type="ECO:0000313" key="2">
    <source>
        <dbReference type="Proteomes" id="UP000037267"/>
    </source>
</evidence>
<evidence type="ECO:0000313" key="1">
    <source>
        <dbReference type="EMBL" id="KNF09685.1"/>
    </source>
</evidence>
<dbReference type="AlphaFoldDB" id="A0A0L0WE37"/>
<comment type="caution">
    <text evidence="1">The sequence shown here is derived from an EMBL/GenBank/DDBJ whole genome shotgun (WGS) entry which is preliminary data.</text>
</comment>
<organism evidence="1 2">
    <name type="scientific">Gottschalkia purinilytica</name>
    <name type="common">Clostridium purinilyticum</name>
    <dbReference type="NCBI Taxonomy" id="1503"/>
    <lineage>
        <taxon>Bacteria</taxon>
        <taxon>Bacillati</taxon>
        <taxon>Bacillota</taxon>
        <taxon>Tissierellia</taxon>
        <taxon>Tissierellales</taxon>
        <taxon>Gottschalkiaceae</taxon>
        <taxon>Gottschalkia</taxon>
    </lineage>
</organism>